<gene>
    <name evidence="3" type="ORF">GCM10010274_01650</name>
</gene>
<dbReference type="PANTHER" id="PTHR34219:SF1">
    <property type="entry name" value="PEPSY DOMAIN-CONTAINING PROTEIN"/>
    <property type="match status" value="1"/>
</dbReference>
<dbReference type="Pfam" id="PF03929">
    <property type="entry name" value="PepSY_TM"/>
    <property type="match status" value="1"/>
</dbReference>
<evidence type="ECO:0000256" key="2">
    <source>
        <dbReference type="SAM" id="Phobius"/>
    </source>
</evidence>
<organism evidence="3 4">
    <name type="scientific">Streptomyces lavendofoliae</name>
    <dbReference type="NCBI Taxonomy" id="67314"/>
    <lineage>
        <taxon>Bacteria</taxon>
        <taxon>Bacillati</taxon>
        <taxon>Actinomycetota</taxon>
        <taxon>Actinomycetes</taxon>
        <taxon>Kitasatosporales</taxon>
        <taxon>Streptomycetaceae</taxon>
        <taxon>Streptomyces</taxon>
    </lineage>
</organism>
<evidence type="ECO:0000313" key="3">
    <source>
        <dbReference type="EMBL" id="GGU19021.1"/>
    </source>
</evidence>
<feature type="region of interest" description="Disordered" evidence="1">
    <location>
        <begin position="314"/>
        <end position="343"/>
    </location>
</feature>
<feature type="compositionally biased region" description="Low complexity" evidence="1">
    <location>
        <begin position="12"/>
        <end position="56"/>
    </location>
</feature>
<dbReference type="Proteomes" id="UP000636661">
    <property type="component" value="Unassembled WGS sequence"/>
</dbReference>
<proteinExistence type="predicted"/>
<keyword evidence="2" id="KW-0812">Transmembrane</keyword>
<dbReference type="PANTHER" id="PTHR34219">
    <property type="entry name" value="IRON-REGULATED INNER MEMBRANE PROTEIN-RELATED"/>
    <property type="match status" value="1"/>
</dbReference>
<protein>
    <submittedName>
        <fullName evidence="3">Peptidase</fullName>
    </submittedName>
</protein>
<sequence>MPLDDRTTAVPADSAAGTALAGTTDADTTGTRTTSTSTTTDTITSTTDTTSTDTGSAFADTAGARAGTGSTWSALRPLLLRLHFYAGLLIAPLLLVAATSGLLYALSFQAEKIVYRHELQVPVGDRVLPLSAQVAAARAAHPDATVTAVWPSAEDGATTRVLMTGPAVEEGRSLAVFVDPYTADVRGALPSYGSSGALPLRTWLSEFHANLRLGEPGRLYSETAASWMWVVALGGLALWVGRRRTAGRALFLPGRRGLTSRRRTLSWHGSVGLWAVTGLVVLSATGLTWSRYAGENIDAIQTRLGGATPTVSAALDPATAGPDAGHEGHGAGHHTAPASQGPDIGIDRAVEAARDAGVAGRIAVTLPAEGQGYVVKETDTQYPVHLDAVALDPADGTVVDELRFADHPVLAKLTRFGIDAHMGVLFGLANQLVLAALMVALLLLVLWGYRMWWLRRPTKERRLSAGRPAPRGAWRKVPVTLLLPLTAATALVGWFVPLLGISLLVFLAVDLLMGRVARARTRTSPSA</sequence>
<evidence type="ECO:0000256" key="1">
    <source>
        <dbReference type="SAM" id="MobiDB-lite"/>
    </source>
</evidence>
<keyword evidence="2" id="KW-1133">Transmembrane helix</keyword>
<feature type="region of interest" description="Disordered" evidence="1">
    <location>
        <begin position="1"/>
        <end position="56"/>
    </location>
</feature>
<name>A0A918HS69_9ACTN</name>
<feature type="transmembrane region" description="Helical" evidence="2">
    <location>
        <begin position="224"/>
        <end position="241"/>
    </location>
</feature>
<feature type="transmembrane region" description="Helical" evidence="2">
    <location>
        <begin position="432"/>
        <end position="452"/>
    </location>
</feature>
<comment type="caution">
    <text evidence="3">The sequence shown here is derived from an EMBL/GenBank/DDBJ whole genome shotgun (WGS) entry which is preliminary data.</text>
</comment>
<feature type="transmembrane region" description="Helical" evidence="2">
    <location>
        <begin position="82"/>
        <end position="106"/>
    </location>
</feature>
<evidence type="ECO:0000313" key="4">
    <source>
        <dbReference type="Proteomes" id="UP000636661"/>
    </source>
</evidence>
<accession>A0A918HS69</accession>
<feature type="transmembrane region" description="Helical" evidence="2">
    <location>
        <begin position="498"/>
        <end position="517"/>
    </location>
</feature>
<dbReference type="RefSeq" id="WP_189548434.1">
    <property type="nucleotide sequence ID" value="NZ_BMTP01000001.1"/>
</dbReference>
<reference evidence="3" key="1">
    <citation type="journal article" date="2014" name="Int. J. Syst. Evol. Microbiol.">
        <title>Complete genome sequence of Corynebacterium casei LMG S-19264T (=DSM 44701T), isolated from a smear-ripened cheese.</title>
        <authorList>
            <consortium name="US DOE Joint Genome Institute (JGI-PGF)"/>
            <person name="Walter F."/>
            <person name="Albersmeier A."/>
            <person name="Kalinowski J."/>
            <person name="Ruckert C."/>
        </authorList>
    </citation>
    <scope>NUCLEOTIDE SEQUENCE</scope>
    <source>
        <strain evidence="3">JCM 4391</strain>
    </source>
</reference>
<dbReference type="InterPro" id="IPR005625">
    <property type="entry name" value="PepSY-ass_TM"/>
</dbReference>
<reference evidence="3" key="2">
    <citation type="submission" date="2020-09" db="EMBL/GenBank/DDBJ databases">
        <authorList>
            <person name="Sun Q."/>
            <person name="Ohkuma M."/>
        </authorList>
    </citation>
    <scope>NUCLEOTIDE SEQUENCE</scope>
    <source>
        <strain evidence="3">JCM 4391</strain>
    </source>
</reference>
<dbReference type="EMBL" id="BMTP01000001">
    <property type="protein sequence ID" value="GGU19021.1"/>
    <property type="molecule type" value="Genomic_DNA"/>
</dbReference>
<keyword evidence="2" id="KW-0472">Membrane</keyword>
<feature type="transmembrane region" description="Helical" evidence="2">
    <location>
        <begin position="265"/>
        <end position="289"/>
    </location>
</feature>
<keyword evidence="4" id="KW-1185">Reference proteome</keyword>
<dbReference type="AlphaFoldDB" id="A0A918HS69"/>